<comment type="caution">
    <text evidence="4">The sequence shown here is derived from an EMBL/GenBank/DDBJ whole genome shotgun (WGS) entry which is preliminary data.</text>
</comment>
<dbReference type="InterPro" id="IPR045344">
    <property type="entry name" value="C-JID"/>
</dbReference>
<evidence type="ECO:0000256" key="2">
    <source>
        <dbReference type="ARBA" id="ARBA00022737"/>
    </source>
</evidence>
<keyword evidence="5" id="KW-1185">Reference proteome</keyword>
<evidence type="ECO:0000313" key="5">
    <source>
        <dbReference type="Proteomes" id="UP001187192"/>
    </source>
</evidence>
<dbReference type="EMBL" id="BTGU01016074">
    <property type="protein sequence ID" value="GMN74284.1"/>
    <property type="molecule type" value="Genomic_DNA"/>
</dbReference>
<feature type="domain" description="C-JID" evidence="3">
    <location>
        <begin position="56"/>
        <end position="173"/>
    </location>
</feature>
<name>A0AA88JH07_FICCA</name>
<protein>
    <recommendedName>
        <fullName evidence="3">C-JID domain-containing protein</fullName>
    </recommendedName>
</protein>
<accession>A0AA88JH07</accession>
<evidence type="ECO:0000313" key="4">
    <source>
        <dbReference type="EMBL" id="GMN74284.1"/>
    </source>
</evidence>
<proteinExistence type="predicted"/>
<sequence length="195" mass="22668">MTHRRFLYRDCLKLDRNSRNNIVSEFQLRALDRAIKAVLPYRVFKESDCPGVGFCFPGNEIPMWFTYQSESSSINIKLPCNWLNTNFLGFALCAARSSFLFTGLRCVGNFKTNNGKSWQLQWNFNRDLEFPRSSNIFMWYEHGNYLDAVEVSFQFTYRVTACGIRLLYRQDAEELGINNNLGISNVEKTGAINYT</sequence>
<dbReference type="Proteomes" id="UP001187192">
    <property type="component" value="Unassembled WGS sequence"/>
</dbReference>
<evidence type="ECO:0000256" key="1">
    <source>
        <dbReference type="ARBA" id="ARBA00022614"/>
    </source>
</evidence>
<feature type="non-terminal residue" evidence="4">
    <location>
        <position position="1"/>
    </location>
</feature>
<dbReference type="AlphaFoldDB" id="A0AA88JH07"/>
<evidence type="ECO:0000259" key="3">
    <source>
        <dbReference type="Pfam" id="PF20160"/>
    </source>
</evidence>
<organism evidence="4 5">
    <name type="scientific">Ficus carica</name>
    <name type="common">Common fig</name>
    <dbReference type="NCBI Taxonomy" id="3494"/>
    <lineage>
        <taxon>Eukaryota</taxon>
        <taxon>Viridiplantae</taxon>
        <taxon>Streptophyta</taxon>
        <taxon>Embryophyta</taxon>
        <taxon>Tracheophyta</taxon>
        <taxon>Spermatophyta</taxon>
        <taxon>Magnoliopsida</taxon>
        <taxon>eudicotyledons</taxon>
        <taxon>Gunneridae</taxon>
        <taxon>Pentapetalae</taxon>
        <taxon>rosids</taxon>
        <taxon>fabids</taxon>
        <taxon>Rosales</taxon>
        <taxon>Moraceae</taxon>
        <taxon>Ficeae</taxon>
        <taxon>Ficus</taxon>
    </lineage>
</organism>
<dbReference type="Pfam" id="PF20160">
    <property type="entry name" value="C-JID"/>
    <property type="match status" value="1"/>
</dbReference>
<keyword evidence="1" id="KW-0433">Leucine-rich repeat</keyword>
<gene>
    <name evidence="4" type="ORF">TIFTF001_054991</name>
</gene>
<keyword evidence="2" id="KW-0677">Repeat</keyword>
<reference evidence="4" key="1">
    <citation type="submission" date="2023-07" db="EMBL/GenBank/DDBJ databases">
        <title>draft genome sequence of fig (Ficus carica).</title>
        <authorList>
            <person name="Takahashi T."/>
            <person name="Nishimura K."/>
        </authorList>
    </citation>
    <scope>NUCLEOTIDE SEQUENCE</scope>
</reference>